<protein>
    <submittedName>
        <fullName evidence="1">Uncharacterized protein</fullName>
    </submittedName>
</protein>
<gene>
    <name evidence="1" type="ORF">BECKDK2373B_GA0170837_104524</name>
</gene>
<reference evidence="1" key="1">
    <citation type="submission" date="2019-02" db="EMBL/GenBank/DDBJ databases">
        <authorList>
            <person name="Gruber-Vodicka R. H."/>
            <person name="Seah K. B. B."/>
        </authorList>
    </citation>
    <scope>NUCLEOTIDE SEQUENCE</scope>
    <source>
        <strain evidence="1">BECK_DK47</strain>
    </source>
</reference>
<dbReference type="AlphaFoldDB" id="A0A450SKN4"/>
<proteinExistence type="predicted"/>
<evidence type="ECO:0000313" key="1">
    <source>
        <dbReference type="EMBL" id="VFJ54150.1"/>
    </source>
</evidence>
<organism evidence="1">
    <name type="scientific">Candidatus Kentrum sp. DK</name>
    <dbReference type="NCBI Taxonomy" id="2126562"/>
    <lineage>
        <taxon>Bacteria</taxon>
        <taxon>Pseudomonadati</taxon>
        <taxon>Pseudomonadota</taxon>
        <taxon>Gammaproteobacteria</taxon>
        <taxon>Candidatus Kentrum</taxon>
    </lineage>
</organism>
<sequence>MTDKTTNPPVELDRFREEVRARLEEIGNPQLSAAFALLAAALPMPTERTWKAWILVVPRHSAHLF</sequence>
<accession>A0A450SKN4</accession>
<dbReference type="EMBL" id="CAADEX010000045">
    <property type="protein sequence ID" value="VFJ54150.1"/>
    <property type="molecule type" value="Genomic_DNA"/>
</dbReference>
<name>A0A450SKN4_9GAMM</name>